<dbReference type="GO" id="GO:0005762">
    <property type="term" value="C:mitochondrial large ribosomal subunit"/>
    <property type="evidence" value="ECO:0007669"/>
    <property type="project" value="TreeGrafter"/>
</dbReference>
<evidence type="ECO:0000313" key="8">
    <source>
        <dbReference type="Proteomes" id="UP001151699"/>
    </source>
</evidence>
<dbReference type="InterPro" id="IPR000597">
    <property type="entry name" value="Ribosomal_uL3"/>
</dbReference>
<keyword evidence="8" id="KW-1185">Reference proteome</keyword>
<dbReference type="GO" id="GO:0003735">
    <property type="term" value="F:structural constituent of ribosome"/>
    <property type="evidence" value="ECO:0007669"/>
    <property type="project" value="InterPro"/>
</dbReference>
<comment type="similarity">
    <text evidence="1">Belongs to the universal ribosomal protein uL3 family.</text>
</comment>
<dbReference type="Pfam" id="PF00297">
    <property type="entry name" value="Ribosomal_L3"/>
    <property type="match status" value="1"/>
</dbReference>
<evidence type="ECO:0000256" key="3">
    <source>
        <dbReference type="ARBA" id="ARBA00023274"/>
    </source>
</evidence>
<dbReference type="NCBIfam" id="TIGR03625">
    <property type="entry name" value="L3_bact"/>
    <property type="match status" value="1"/>
</dbReference>
<reference evidence="7" key="1">
    <citation type="submission" date="2022-07" db="EMBL/GenBank/DDBJ databases">
        <authorList>
            <person name="Trinca V."/>
            <person name="Uliana J.V.C."/>
            <person name="Torres T.T."/>
            <person name="Ward R.J."/>
            <person name="Monesi N."/>
        </authorList>
    </citation>
    <scope>NUCLEOTIDE SEQUENCE</scope>
    <source>
        <strain evidence="7">HSMRA1968</strain>
        <tissue evidence="7">Whole embryos</tissue>
    </source>
</reference>
<evidence type="ECO:0000313" key="7">
    <source>
        <dbReference type="EMBL" id="KAJ6640142.1"/>
    </source>
</evidence>
<dbReference type="InterPro" id="IPR019927">
    <property type="entry name" value="Ribosomal_uL3_bac/org-type"/>
</dbReference>
<evidence type="ECO:0000256" key="4">
    <source>
        <dbReference type="ARBA" id="ARBA00035209"/>
    </source>
</evidence>
<name>A0A9Q0S0U1_9DIPT</name>
<protein>
    <recommendedName>
        <fullName evidence="4">Large ribosomal subunit protein uL3m</fullName>
    </recommendedName>
    <alternativeName>
        <fullName evidence="5">39S ribosomal protein L3, mitochondrial</fullName>
    </alternativeName>
</protein>
<dbReference type="OrthoDB" id="274683at2759"/>
<gene>
    <name evidence="7" type="primary">Mrpl3</name>
    <name evidence="7" type="ORF">Bhyg_12891</name>
</gene>
<dbReference type="InterPro" id="IPR009000">
    <property type="entry name" value="Transl_B-barrel_sf"/>
</dbReference>
<dbReference type="FunFam" id="2.40.30.10:FF:000049">
    <property type="entry name" value="39S ribosomal protein L3, mitochondrial"/>
    <property type="match status" value="1"/>
</dbReference>
<keyword evidence="2 7" id="KW-0689">Ribosomal protein</keyword>
<keyword evidence="3" id="KW-0687">Ribonucleoprotein</keyword>
<evidence type="ECO:0000256" key="5">
    <source>
        <dbReference type="ARBA" id="ARBA00035396"/>
    </source>
</evidence>
<comment type="caution">
    <text evidence="7">The sequence shown here is derived from an EMBL/GenBank/DDBJ whole genome shotgun (WGS) entry which is preliminary data.</text>
</comment>
<sequence>MSLLLQNTARGCINALQANVSRINILVPKRDKYKVGVPRLRNPEWFVRKRRTVHDDFITADNKTFIKEVISDKFGPPSLIKGVQTYKTELPKDLSTQLQTAEWNQRYKRCGAIARKIGVVPLWRKDGKRILTTMLQIVDNQVVKYIPPEEYQPAKKLVIPPRKKYGCLIVGAESTDPSLLTKDYCGLFADSGVMPKRILTRFFISPQAYIPPGTPINVNHFSVGDIVDVRGKTINRGFQGVMKRHGFSGMPATHGVTKTHRRGGNIGAGGEKARVWPGTKMPGHMGNKPRQARGLTIWRINTKFNVLWVSGQGIPGGNNSVVYIYDTILPLHRRKTPPPFPTAALGSDESLPDNIWSDELHDFKDSTIFYKPE</sequence>
<dbReference type="EMBL" id="WJQU01000003">
    <property type="protein sequence ID" value="KAJ6640142.1"/>
    <property type="molecule type" value="Genomic_DNA"/>
</dbReference>
<dbReference type="SUPFAM" id="SSF50447">
    <property type="entry name" value="Translation proteins"/>
    <property type="match status" value="1"/>
</dbReference>
<organism evidence="7 8">
    <name type="scientific">Pseudolycoriella hygida</name>
    <dbReference type="NCBI Taxonomy" id="35572"/>
    <lineage>
        <taxon>Eukaryota</taxon>
        <taxon>Metazoa</taxon>
        <taxon>Ecdysozoa</taxon>
        <taxon>Arthropoda</taxon>
        <taxon>Hexapoda</taxon>
        <taxon>Insecta</taxon>
        <taxon>Pterygota</taxon>
        <taxon>Neoptera</taxon>
        <taxon>Endopterygota</taxon>
        <taxon>Diptera</taxon>
        <taxon>Nematocera</taxon>
        <taxon>Sciaroidea</taxon>
        <taxon>Sciaridae</taxon>
        <taxon>Pseudolycoriella</taxon>
    </lineage>
</organism>
<dbReference type="Gene3D" id="2.40.30.10">
    <property type="entry name" value="Translation factors"/>
    <property type="match status" value="2"/>
</dbReference>
<dbReference type="AlphaFoldDB" id="A0A9Q0S0U1"/>
<dbReference type="Proteomes" id="UP001151699">
    <property type="component" value="Chromosome X"/>
</dbReference>
<proteinExistence type="inferred from homology"/>
<evidence type="ECO:0000256" key="1">
    <source>
        <dbReference type="ARBA" id="ARBA00006540"/>
    </source>
</evidence>
<feature type="region of interest" description="Disordered" evidence="6">
    <location>
        <begin position="249"/>
        <end position="290"/>
    </location>
</feature>
<dbReference type="GO" id="GO:0006412">
    <property type="term" value="P:translation"/>
    <property type="evidence" value="ECO:0007669"/>
    <property type="project" value="InterPro"/>
</dbReference>
<dbReference type="PANTHER" id="PTHR11229">
    <property type="entry name" value="50S RIBOSOMAL PROTEIN L3"/>
    <property type="match status" value="1"/>
</dbReference>
<evidence type="ECO:0000256" key="6">
    <source>
        <dbReference type="SAM" id="MobiDB-lite"/>
    </source>
</evidence>
<evidence type="ECO:0000256" key="2">
    <source>
        <dbReference type="ARBA" id="ARBA00022980"/>
    </source>
</evidence>
<dbReference type="PANTHER" id="PTHR11229:SF8">
    <property type="entry name" value="LARGE RIBOSOMAL SUBUNIT PROTEIN UL3M"/>
    <property type="match status" value="1"/>
</dbReference>
<accession>A0A9Q0S0U1</accession>